<dbReference type="AlphaFoldDB" id="A0A1T2XMG2"/>
<evidence type="ECO:0000313" key="3">
    <source>
        <dbReference type="EMBL" id="OPA81070.1"/>
    </source>
</evidence>
<evidence type="ECO:0008006" key="5">
    <source>
        <dbReference type="Google" id="ProtNLM"/>
    </source>
</evidence>
<keyword evidence="2" id="KW-0732">Signal</keyword>
<dbReference type="STRING" id="1324314.BVG16_01640"/>
<dbReference type="EMBL" id="MSZX01000001">
    <property type="protein sequence ID" value="OPA81070.1"/>
    <property type="molecule type" value="Genomic_DNA"/>
</dbReference>
<feature type="signal peptide" evidence="2">
    <location>
        <begin position="1"/>
        <end position="22"/>
    </location>
</feature>
<dbReference type="OrthoDB" id="2029085at2"/>
<feature type="chain" id="PRO_5039405354" description="Peptidase" evidence="2">
    <location>
        <begin position="23"/>
        <end position="450"/>
    </location>
</feature>
<sequence>MSKFYKVLATATILAMAAMPMAASAHQASLTSVNKSWEAKDHKNDKHDNKNDKHDNKNDKHDNNDKQGNNDKHDNNKCDDNKKEEQSMLATLGQITNFTNDKSGKFITVTGRGVTAQGQDEIILSITKDTKIVNSKGKKVNLNDVVNSHQVVKAVYSAKLTKSMPARGTASKIIVQDQEQQFTAIQGKVTEVKNGKLLVTGKNIYTSAQETMVLNLTGKTQIVNHEGKKISLSDVQVGMEVKAFYGPQVAMSLPAQSNASYIIVDTKEPVKEVLGTEGVITRTNGSQLTVAGKGLGTYGQQQVILNITDDTRIEDLNGVKLSKDALKENVLVEASYGPMMTFSIPPMTNATKIVVKDTLVKVEGTIKKMDNDKKSMIYVDVASDNAVENDIILNITDQTKIVSQLGEKEQLAAGTKVVAYHSLLMTRSLPPISNAEVILTGSDALGLTLK</sequence>
<protein>
    <recommendedName>
        <fullName evidence="5">Peptidase</fullName>
    </recommendedName>
</protein>
<evidence type="ECO:0000256" key="2">
    <source>
        <dbReference type="SAM" id="SignalP"/>
    </source>
</evidence>
<name>A0A1T2XMG2_9BACL</name>
<organism evidence="3 4">
    <name type="scientific">Paenibacillus selenitireducens</name>
    <dbReference type="NCBI Taxonomy" id="1324314"/>
    <lineage>
        <taxon>Bacteria</taxon>
        <taxon>Bacillati</taxon>
        <taxon>Bacillota</taxon>
        <taxon>Bacilli</taxon>
        <taxon>Bacillales</taxon>
        <taxon>Paenibacillaceae</taxon>
        <taxon>Paenibacillus</taxon>
    </lineage>
</organism>
<comment type="caution">
    <text evidence="3">The sequence shown here is derived from an EMBL/GenBank/DDBJ whole genome shotgun (WGS) entry which is preliminary data.</text>
</comment>
<evidence type="ECO:0000313" key="4">
    <source>
        <dbReference type="Proteomes" id="UP000190188"/>
    </source>
</evidence>
<feature type="region of interest" description="Disordered" evidence="1">
    <location>
        <begin position="37"/>
        <end position="85"/>
    </location>
</feature>
<dbReference type="Proteomes" id="UP000190188">
    <property type="component" value="Unassembled WGS sequence"/>
</dbReference>
<reference evidence="3 4" key="1">
    <citation type="submission" date="2017-01" db="EMBL/GenBank/DDBJ databases">
        <title>Genome analysis of Paenibacillus selenitrireducens ES3-24.</title>
        <authorList>
            <person name="Xu D."/>
            <person name="Yao R."/>
            <person name="Zheng S."/>
        </authorList>
    </citation>
    <scope>NUCLEOTIDE SEQUENCE [LARGE SCALE GENOMIC DNA]</scope>
    <source>
        <strain evidence="3 4">ES3-24</strain>
    </source>
</reference>
<keyword evidence="4" id="KW-1185">Reference proteome</keyword>
<evidence type="ECO:0000256" key="1">
    <source>
        <dbReference type="SAM" id="MobiDB-lite"/>
    </source>
</evidence>
<dbReference type="RefSeq" id="WP_078496795.1">
    <property type="nucleotide sequence ID" value="NZ_MSZX01000001.1"/>
</dbReference>
<accession>A0A1T2XMG2</accession>
<proteinExistence type="predicted"/>
<gene>
    <name evidence="3" type="ORF">BVG16_01640</name>
</gene>